<feature type="region of interest" description="Disordered" evidence="1">
    <location>
        <begin position="47"/>
        <end position="72"/>
    </location>
</feature>
<name>A0A6A6H3C0_VIRVR</name>
<evidence type="ECO:0000313" key="2">
    <source>
        <dbReference type="EMBL" id="KAF2232318.1"/>
    </source>
</evidence>
<feature type="compositionally biased region" description="Polar residues" evidence="1">
    <location>
        <begin position="85"/>
        <end position="95"/>
    </location>
</feature>
<proteinExistence type="predicted"/>
<evidence type="ECO:0000313" key="3">
    <source>
        <dbReference type="Proteomes" id="UP000800092"/>
    </source>
</evidence>
<gene>
    <name evidence="2" type="ORF">EV356DRAFT_256292</name>
</gene>
<sequence>MEVVGSRQLLGDRSRSPSWTRSHSPIFGRSEQVQGASRAYSMASGLIPIAMGDQDEPSPLPPMQNSPRAPMKWLDEVIDQRQSLQSFEVTSSQPSLRPPLQILPDPSKSTLRMPRQASGSSRSSASSKSKHEPVRGTWSTASSPALGRFPSLFRNFRRAEPSGRQNPASEAAVSSGDVVGPSTGDTGWSAEHITS</sequence>
<dbReference type="Proteomes" id="UP000800092">
    <property type="component" value="Unassembled WGS sequence"/>
</dbReference>
<keyword evidence="3" id="KW-1185">Reference proteome</keyword>
<accession>A0A6A6H3C0</accession>
<protein>
    <submittedName>
        <fullName evidence="2">Uncharacterized protein</fullName>
    </submittedName>
</protein>
<dbReference type="AlphaFoldDB" id="A0A6A6H3C0"/>
<feature type="compositionally biased region" description="Low complexity" evidence="1">
    <location>
        <begin position="117"/>
        <end position="127"/>
    </location>
</feature>
<feature type="region of interest" description="Disordered" evidence="1">
    <location>
        <begin position="85"/>
        <end position="195"/>
    </location>
</feature>
<dbReference type="EMBL" id="ML991817">
    <property type="protein sequence ID" value="KAF2232318.1"/>
    <property type="molecule type" value="Genomic_DNA"/>
</dbReference>
<evidence type="ECO:0000256" key="1">
    <source>
        <dbReference type="SAM" id="MobiDB-lite"/>
    </source>
</evidence>
<reference evidence="2" key="1">
    <citation type="journal article" date="2020" name="Stud. Mycol.">
        <title>101 Dothideomycetes genomes: a test case for predicting lifestyles and emergence of pathogens.</title>
        <authorList>
            <person name="Haridas S."/>
            <person name="Albert R."/>
            <person name="Binder M."/>
            <person name="Bloem J."/>
            <person name="Labutti K."/>
            <person name="Salamov A."/>
            <person name="Andreopoulos B."/>
            <person name="Baker S."/>
            <person name="Barry K."/>
            <person name="Bills G."/>
            <person name="Bluhm B."/>
            <person name="Cannon C."/>
            <person name="Castanera R."/>
            <person name="Culley D."/>
            <person name="Daum C."/>
            <person name="Ezra D."/>
            <person name="Gonzalez J."/>
            <person name="Henrissat B."/>
            <person name="Kuo A."/>
            <person name="Liang C."/>
            <person name="Lipzen A."/>
            <person name="Lutzoni F."/>
            <person name="Magnuson J."/>
            <person name="Mondo S."/>
            <person name="Nolan M."/>
            <person name="Ohm R."/>
            <person name="Pangilinan J."/>
            <person name="Park H.-J."/>
            <person name="Ramirez L."/>
            <person name="Alfaro M."/>
            <person name="Sun H."/>
            <person name="Tritt A."/>
            <person name="Yoshinaga Y."/>
            <person name="Zwiers L.-H."/>
            <person name="Turgeon B."/>
            <person name="Goodwin S."/>
            <person name="Spatafora J."/>
            <person name="Crous P."/>
            <person name="Grigoriev I."/>
        </authorList>
    </citation>
    <scope>NUCLEOTIDE SEQUENCE</scope>
    <source>
        <strain evidence="2">Tuck. ex Michener</strain>
    </source>
</reference>
<feature type="region of interest" description="Disordered" evidence="1">
    <location>
        <begin position="1"/>
        <end position="34"/>
    </location>
</feature>
<organism evidence="2 3">
    <name type="scientific">Viridothelium virens</name>
    <name type="common">Speckled blister lichen</name>
    <name type="synonym">Trypethelium virens</name>
    <dbReference type="NCBI Taxonomy" id="1048519"/>
    <lineage>
        <taxon>Eukaryota</taxon>
        <taxon>Fungi</taxon>
        <taxon>Dikarya</taxon>
        <taxon>Ascomycota</taxon>
        <taxon>Pezizomycotina</taxon>
        <taxon>Dothideomycetes</taxon>
        <taxon>Dothideomycetes incertae sedis</taxon>
        <taxon>Trypetheliales</taxon>
        <taxon>Trypetheliaceae</taxon>
        <taxon>Viridothelium</taxon>
    </lineage>
</organism>